<dbReference type="Gene3D" id="1.10.10.10">
    <property type="entry name" value="Winged helix-like DNA-binding domain superfamily/Winged helix DNA-binding domain"/>
    <property type="match status" value="1"/>
</dbReference>
<dbReference type="SUPFAM" id="SSF46894">
    <property type="entry name" value="C-terminal effector domain of the bipartite response regulators"/>
    <property type="match status" value="1"/>
</dbReference>
<name>W9G8C8_9MICO</name>
<evidence type="ECO:0000313" key="5">
    <source>
        <dbReference type="EMBL" id="EWT02310.1"/>
    </source>
</evidence>
<dbReference type="PATRIC" id="fig|1386089.3.peg.1505"/>
<dbReference type="SMART" id="SM00421">
    <property type="entry name" value="HTH_LUXR"/>
    <property type="match status" value="1"/>
</dbReference>
<keyword evidence="2" id="KW-0238">DNA-binding</keyword>
<proteinExistence type="predicted"/>
<evidence type="ECO:0000256" key="3">
    <source>
        <dbReference type="ARBA" id="ARBA00023163"/>
    </source>
</evidence>
<dbReference type="PANTHER" id="PTHR44688">
    <property type="entry name" value="DNA-BINDING TRANSCRIPTIONAL ACTIVATOR DEVR_DOSR"/>
    <property type="match status" value="1"/>
</dbReference>
<organism evidence="5 6">
    <name type="scientific">Intrasporangium oryzae NRRL B-24470</name>
    <dbReference type="NCBI Taxonomy" id="1386089"/>
    <lineage>
        <taxon>Bacteria</taxon>
        <taxon>Bacillati</taxon>
        <taxon>Actinomycetota</taxon>
        <taxon>Actinomycetes</taxon>
        <taxon>Micrococcales</taxon>
        <taxon>Intrasporangiaceae</taxon>
        <taxon>Intrasporangium</taxon>
    </lineage>
</organism>
<dbReference type="SUPFAM" id="SSF48452">
    <property type="entry name" value="TPR-like"/>
    <property type="match status" value="2"/>
</dbReference>
<dbReference type="PANTHER" id="PTHR44688:SF16">
    <property type="entry name" value="DNA-BINDING TRANSCRIPTIONAL ACTIVATOR DEVR_DOSR"/>
    <property type="match status" value="1"/>
</dbReference>
<feature type="domain" description="HTH luxR-type" evidence="4">
    <location>
        <begin position="476"/>
        <end position="541"/>
    </location>
</feature>
<dbReference type="GO" id="GO:0006355">
    <property type="term" value="P:regulation of DNA-templated transcription"/>
    <property type="evidence" value="ECO:0007669"/>
    <property type="project" value="InterPro"/>
</dbReference>
<dbReference type="InterPro" id="IPR000792">
    <property type="entry name" value="Tscrpt_reg_LuxR_C"/>
</dbReference>
<gene>
    <name evidence="5" type="ORF">N865_06885</name>
</gene>
<evidence type="ECO:0000259" key="4">
    <source>
        <dbReference type="PROSITE" id="PS50043"/>
    </source>
</evidence>
<dbReference type="InterPro" id="IPR016032">
    <property type="entry name" value="Sig_transdc_resp-reg_C-effctor"/>
</dbReference>
<sequence>MPDGTIEQARALFDDGAWSESFTVLAGLDRESALGGRDLARLGETAYLIGRDAEAVDYLGRAYGTLLGQSLWEQAATCAFWAAFILGSRGEFARGAGWAGRARQLVTDQGLEGEAAALLLGLDSRILLEQADAEGAGSAARRAIELGTRTGATDAVVLARMNLGHALLLQGDPGAAASELDEAMVAVTAGEASPSVAGLAYCTAVGACWVRCDLPRAREWTAALDRWCEARPDLVPYRGLCRVHRAQVLSLAGDWPDATREAERAAGLLDPPASGDALYELGELSRLTGATSQAEDFYRRANSAGRQPEPGLALLRLAQGRVAAAATTLRRLLGEGRGYPQRADILCAHVEVMLAVGDLEAARESAGELTAAAGHLESALLRARADQCAGAVLLAGGEAAEALKRLEAARLAWQALGVPHGVAQCRALMASCYRALGDLDASTLELDAAQGTFERLGAEPDLARLRDRAEDGSAALRPKHGPLTDREVEVIRLVAAGNTNRMIATALFLSEKTVARHLSNIYAKLGIGSRAAATAWVYDHDLHRPAG</sequence>
<dbReference type="AlphaFoldDB" id="W9G8C8"/>
<dbReference type="PROSITE" id="PS50043">
    <property type="entry name" value="HTH_LUXR_2"/>
    <property type="match status" value="1"/>
</dbReference>
<dbReference type="Gene3D" id="1.25.40.10">
    <property type="entry name" value="Tetratricopeptide repeat domain"/>
    <property type="match status" value="1"/>
</dbReference>
<reference evidence="5 6" key="1">
    <citation type="submission" date="2013-08" db="EMBL/GenBank/DDBJ databases">
        <title>Intrasporangium oryzae NRRL B-24470.</title>
        <authorList>
            <person name="Liu H."/>
            <person name="Wang G."/>
        </authorList>
    </citation>
    <scope>NUCLEOTIDE SEQUENCE [LARGE SCALE GENOMIC DNA]</scope>
    <source>
        <strain evidence="5 6">NRRL B-24470</strain>
    </source>
</reference>
<dbReference type="InterPro" id="IPR036388">
    <property type="entry name" value="WH-like_DNA-bd_sf"/>
</dbReference>
<comment type="caution">
    <text evidence="5">The sequence shown here is derived from an EMBL/GenBank/DDBJ whole genome shotgun (WGS) entry which is preliminary data.</text>
</comment>
<evidence type="ECO:0000313" key="6">
    <source>
        <dbReference type="Proteomes" id="UP000019489"/>
    </source>
</evidence>
<protein>
    <submittedName>
        <fullName evidence="5">LuxR family transcriptional regulator</fullName>
    </submittedName>
</protein>
<dbReference type="GO" id="GO:0003677">
    <property type="term" value="F:DNA binding"/>
    <property type="evidence" value="ECO:0007669"/>
    <property type="project" value="UniProtKB-KW"/>
</dbReference>
<dbReference type="InterPro" id="IPR011990">
    <property type="entry name" value="TPR-like_helical_dom_sf"/>
</dbReference>
<keyword evidence="1" id="KW-0805">Transcription regulation</keyword>
<dbReference type="RefSeq" id="WP_169735714.1">
    <property type="nucleotide sequence ID" value="NZ_AWSA01000012.1"/>
</dbReference>
<dbReference type="PRINTS" id="PR00038">
    <property type="entry name" value="HTHLUXR"/>
</dbReference>
<dbReference type="Proteomes" id="UP000019489">
    <property type="component" value="Unassembled WGS sequence"/>
</dbReference>
<dbReference type="STRING" id="1386089.N865_06885"/>
<dbReference type="eggNOG" id="COG2197">
    <property type="taxonomic scope" value="Bacteria"/>
</dbReference>
<evidence type="ECO:0000256" key="1">
    <source>
        <dbReference type="ARBA" id="ARBA00023015"/>
    </source>
</evidence>
<dbReference type="Pfam" id="PF00196">
    <property type="entry name" value="GerE"/>
    <property type="match status" value="1"/>
</dbReference>
<accession>W9G8C8</accession>
<dbReference type="EMBL" id="AWSA01000012">
    <property type="protein sequence ID" value="EWT02310.1"/>
    <property type="molecule type" value="Genomic_DNA"/>
</dbReference>
<dbReference type="PROSITE" id="PS00622">
    <property type="entry name" value="HTH_LUXR_1"/>
    <property type="match status" value="1"/>
</dbReference>
<dbReference type="CDD" id="cd06170">
    <property type="entry name" value="LuxR_C_like"/>
    <property type="match status" value="1"/>
</dbReference>
<keyword evidence="3" id="KW-0804">Transcription</keyword>
<evidence type="ECO:0000256" key="2">
    <source>
        <dbReference type="ARBA" id="ARBA00023125"/>
    </source>
</evidence>
<keyword evidence="6" id="KW-1185">Reference proteome</keyword>